<dbReference type="PANTHER" id="PTHR46513">
    <property type="entry name" value="VITELLOGENIN RECEPTOR-LIKE PROTEIN-RELATED-RELATED"/>
    <property type="match status" value="1"/>
</dbReference>
<dbReference type="PROSITE" id="PS51120">
    <property type="entry name" value="LDLRB"/>
    <property type="match status" value="2"/>
</dbReference>
<feature type="repeat" description="LDL-receptor class B" evidence="1">
    <location>
        <begin position="422"/>
        <end position="466"/>
    </location>
</feature>
<dbReference type="OMA" id="TTHHIYW"/>
<keyword evidence="3" id="KW-0812">Transmembrane</keyword>
<feature type="compositionally biased region" description="Polar residues" evidence="2">
    <location>
        <begin position="572"/>
        <end position="593"/>
    </location>
</feature>
<evidence type="ECO:0008006" key="8">
    <source>
        <dbReference type="Google" id="ProtNLM"/>
    </source>
</evidence>
<reference evidence="5 7" key="2">
    <citation type="journal article" date="2013" name="Nature">
        <title>Insights into bilaterian evolution from three spiralian genomes.</title>
        <authorList>
            <person name="Simakov O."/>
            <person name="Marletaz F."/>
            <person name="Cho S.J."/>
            <person name="Edsinger-Gonzales E."/>
            <person name="Havlak P."/>
            <person name="Hellsten U."/>
            <person name="Kuo D.H."/>
            <person name="Larsson T."/>
            <person name="Lv J."/>
            <person name="Arendt D."/>
            <person name="Savage R."/>
            <person name="Osoegawa K."/>
            <person name="de Jong P."/>
            <person name="Grimwood J."/>
            <person name="Chapman J.A."/>
            <person name="Shapiro H."/>
            <person name="Aerts A."/>
            <person name="Otillar R.P."/>
            <person name="Terry A.Y."/>
            <person name="Boore J.L."/>
            <person name="Grigoriev I.V."/>
            <person name="Lindberg D.R."/>
            <person name="Seaver E.C."/>
            <person name="Weisblat D.A."/>
            <person name="Putnam N.H."/>
            <person name="Rokhsar D.S."/>
        </authorList>
    </citation>
    <scope>NUCLEOTIDE SEQUENCE</scope>
    <source>
        <strain evidence="5 7">I ESC-2004</strain>
    </source>
</reference>
<evidence type="ECO:0000256" key="4">
    <source>
        <dbReference type="SAM" id="SignalP"/>
    </source>
</evidence>
<dbReference type="STRING" id="283909.R7TD21"/>
<keyword evidence="3" id="KW-0472">Membrane</keyword>
<evidence type="ECO:0000313" key="5">
    <source>
        <dbReference type="EMBL" id="ELT91643.1"/>
    </source>
</evidence>
<keyword evidence="3" id="KW-1133">Transmembrane helix</keyword>
<feature type="compositionally biased region" description="Polar residues" evidence="2">
    <location>
        <begin position="612"/>
        <end position="621"/>
    </location>
</feature>
<evidence type="ECO:0000313" key="7">
    <source>
        <dbReference type="Proteomes" id="UP000014760"/>
    </source>
</evidence>
<keyword evidence="4" id="KW-0732">Signal</keyword>
<sequence>MKSWIIFAITWAVQAASDDDPVYALYWSHSTLLKCYGDPYQTWFSRVYNGQRVLGTITQSGSNYGAMAASHPDRILFYFDNGLKDIRYMIPSTNSSIPIKSISAPCSEQVFGLTVDWVNKNLYWTDAVYNWIAMAAIDDRTSFRFIIEGSLHSPHGIAVHPGSRGKRGYRPTTLVIDGDRLFWLDASRSKIESMHISGQQRRVKVAENIVSTFVSFDTLQQTLLIAVTDLDSAFVYNGSSGSLGDRRLFHHNNVNKTDDIMIYNPAKQPPLPENPCAAKNCEHMCIATSDNAAECLCNHLYELQDDGNCEYVGGDPHKFYTAKVPIGVIDVDHHNGMMYFSSKNHIYAVAMRGSVHPSVRVQLLNVDAEIGGLAVDWLAHRLYWTNVGEKSITHSTLHGNEMKSIVRDRNGLQGIVVNALTKTIYWTEAYEDTGAILTSDVDGQMINTLVSNDVHYPQHLHIDYDLGRLFWSDSARSVIDSVLLSGMQRISYPVSTVPFGIAVFAVSGFKLNRLPIKSLAVQQDYLVWTSRAANESGVYWKRRELHSVVQHYEPAEEIGDIKVFWHSQSPATEPQLYTETPEETTVSMHTPPTSEAADGTLQGSNDDHPLTKTFNDFSTESPPGGDIRPSNGGSSSKLPVTIGAIAGGVVLVIIIVGIIVFVVRHQKISENRPREPMHPMSVPDNPDYEHIRESQIDVDVHAYEIPNASFNDTFREVNSINATQKRY</sequence>
<dbReference type="SUPFAM" id="SSF63825">
    <property type="entry name" value="YWTD domain"/>
    <property type="match status" value="2"/>
</dbReference>
<feature type="chain" id="PRO_5011951988" description="EGF-like domain-containing protein" evidence="4">
    <location>
        <begin position="16"/>
        <end position="727"/>
    </location>
</feature>
<feature type="region of interest" description="Disordered" evidence="2">
    <location>
        <begin position="572"/>
        <end position="635"/>
    </location>
</feature>
<dbReference type="InterPro" id="IPR011042">
    <property type="entry name" value="6-blade_b-propeller_TolB-like"/>
</dbReference>
<dbReference type="InterPro" id="IPR000033">
    <property type="entry name" value="LDLR_classB_rpt"/>
</dbReference>
<dbReference type="PANTHER" id="PTHR46513:SF13">
    <property type="entry name" value="EGF-LIKE DOMAIN-CONTAINING PROTEIN"/>
    <property type="match status" value="1"/>
</dbReference>
<dbReference type="HOGENOM" id="CLU_395507_0_0_1"/>
<dbReference type="EnsemblMetazoa" id="CapteT202180">
    <property type="protein sequence ID" value="CapteP202180"/>
    <property type="gene ID" value="CapteG202180"/>
</dbReference>
<protein>
    <recommendedName>
        <fullName evidence="8">EGF-like domain-containing protein</fullName>
    </recommendedName>
</protein>
<name>R7TD21_CAPTE</name>
<dbReference type="AlphaFoldDB" id="R7TD21"/>
<feature type="signal peptide" evidence="4">
    <location>
        <begin position="1"/>
        <end position="15"/>
    </location>
</feature>
<evidence type="ECO:0000313" key="6">
    <source>
        <dbReference type="EnsemblMetazoa" id="CapteP202180"/>
    </source>
</evidence>
<evidence type="ECO:0000256" key="1">
    <source>
        <dbReference type="PROSITE-ProRule" id="PRU00461"/>
    </source>
</evidence>
<feature type="transmembrane region" description="Helical" evidence="3">
    <location>
        <begin position="638"/>
        <end position="663"/>
    </location>
</feature>
<dbReference type="EMBL" id="KB310392">
    <property type="protein sequence ID" value="ELT91643.1"/>
    <property type="molecule type" value="Genomic_DNA"/>
</dbReference>
<dbReference type="Proteomes" id="UP000014760">
    <property type="component" value="Unassembled WGS sequence"/>
</dbReference>
<evidence type="ECO:0000256" key="2">
    <source>
        <dbReference type="SAM" id="MobiDB-lite"/>
    </source>
</evidence>
<dbReference type="OrthoDB" id="664115at2759"/>
<evidence type="ECO:0000256" key="3">
    <source>
        <dbReference type="SAM" id="Phobius"/>
    </source>
</evidence>
<gene>
    <name evidence="5" type="ORF">CAPTEDRAFT_202180</name>
</gene>
<proteinExistence type="predicted"/>
<dbReference type="EMBL" id="AMQN01013676">
    <property type="status" value="NOT_ANNOTATED_CDS"/>
    <property type="molecule type" value="Genomic_DNA"/>
</dbReference>
<reference evidence="6" key="3">
    <citation type="submission" date="2015-06" db="UniProtKB">
        <authorList>
            <consortium name="EnsemblMetazoa"/>
        </authorList>
    </citation>
    <scope>IDENTIFICATION</scope>
</reference>
<dbReference type="Gene3D" id="2.120.10.30">
    <property type="entry name" value="TolB, C-terminal domain"/>
    <property type="match status" value="3"/>
</dbReference>
<dbReference type="SMART" id="SM00135">
    <property type="entry name" value="LY"/>
    <property type="match status" value="6"/>
</dbReference>
<feature type="repeat" description="LDL-receptor class B" evidence="1">
    <location>
        <begin position="120"/>
        <end position="163"/>
    </location>
</feature>
<keyword evidence="7" id="KW-1185">Reference proteome</keyword>
<organism evidence="5">
    <name type="scientific">Capitella teleta</name>
    <name type="common">Polychaete worm</name>
    <dbReference type="NCBI Taxonomy" id="283909"/>
    <lineage>
        <taxon>Eukaryota</taxon>
        <taxon>Metazoa</taxon>
        <taxon>Spiralia</taxon>
        <taxon>Lophotrochozoa</taxon>
        <taxon>Annelida</taxon>
        <taxon>Polychaeta</taxon>
        <taxon>Sedentaria</taxon>
        <taxon>Scolecida</taxon>
        <taxon>Capitellidae</taxon>
        <taxon>Capitella</taxon>
    </lineage>
</organism>
<dbReference type="InterPro" id="IPR050778">
    <property type="entry name" value="Cueball_EGF_LRP_Nidogen"/>
</dbReference>
<reference evidence="7" key="1">
    <citation type="submission" date="2012-12" db="EMBL/GenBank/DDBJ databases">
        <authorList>
            <person name="Hellsten U."/>
            <person name="Grimwood J."/>
            <person name="Chapman J.A."/>
            <person name="Shapiro H."/>
            <person name="Aerts A."/>
            <person name="Otillar R.P."/>
            <person name="Terry A.Y."/>
            <person name="Boore J.L."/>
            <person name="Simakov O."/>
            <person name="Marletaz F."/>
            <person name="Cho S.-J."/>
            <person name="Edsinger-Gonzales E."/>
            <person name="Havlak P."/>
            <person name="Kuo D.-H."/>
            <person name="Larsson T."/>
            <person name="Lv J."/>
            <person name="Arendt D."/>
            <person name="Savage R."/>
            <person name="Osoegawa K."/>
            <person name="de Jong P."/>
            <person name="Lindberg D.R."/>
            <person name="Seaver E.C."/>
            <person name="Weisblat D.A."/>
            <person name="Putnam N.H."/>
            <person name="Grigoriev I.V."/>
            <person name="Rokhsar D.S."/>
        </authorList>
    </citation>
    <scope>NUCLEOTIDE SEQUENCE</scope>
    <source>
        <strain evidence="7">I ESC-2004</strain>
    </source>
</reference>
<accession>R7TD21</accession>